<evidence type="ECO:0000313" key="3">
    <source>
        <dbReference type="Proteomes" id="UP001217417"/>
    </source>
</evidence>
<proteinExistence type="predicted"/>
<feature type="transmembrane region" description="Helical" evidence="1">
    <location>
        <begin position="82"/>
        <end position="98"/>
    </location>
</feature>
<dbReference type="EMBL" id="JARPMG010000006">
    <property type="protein sequence ID" value="KAJ8100068.1"/>
    <property type="molecule type" value="Genomic_DNA"/>
</dbReference>
<dbReference type="AlphaFoldDB" id="A0AAD7QRP7"/>
<keyword evidence="1" id="KW-0472">Membrane</keyword>
<reference evidence="2" key="1">
    <citation type="submission" date="2023-03" db="EMBL/GenBank/DDBJ databases">
        <title>Near-Complete genome sequence of Lipomyces tetrasporous NRRL Y-64009, an oleaginous yeast capable of growing on lignocellulosic hydrolysates.</title>
        <authorList>
            <consortium name="Lawrence Berkeley National Laboratory"/>
            <person name="Jagtap S.S."/>
            <person name="Liu J.-J."/>
            <person name="Walukiewicz H.E."/>
            <person name="Pangilinan J."/>
            <person name="Lipzen A."/>
            <person name="Ahrendt S."/>
            <person name="Koriabine M."/>
            <person name="Cobaugh K."/>
            <person name="Salamov A."/>
            <person name="Yoshinaga Y."/>
            <person name="Ng V."/>
            <person name="Daum C."/>
            <person name="Grigoriev I.V."/>
            <person name="Slininger P.J."/>
            <person name="Dien B.S."/>
            <person name="Jin Y.-S."/>
            <person name="Rao C.V."/>
        </authorList>
    </citation>
    <scope>NUCLEOTIDE SEQUENCE</scope>
    <source>
        <strain evidence="2">NRRL Y-64009</strain>
    </source>
</reference>
<comment type="caution">
    <text evidence="2">The sequence shown here is derived from an EMBL/GenBank/DDBJ whole genome shotgun (WGS) entry which is preliminary data.</text>
</comment>
<accession>A0AAD7QRP7</accession>
<feature type="transmembrane region" description="Helical" evidence="1">
    <location>
        <begin position="49"/>
        <end position="70"/>
    </location>
</feature>
<name>A0AAD7QRP7_9ASCO</name>
<dbReference type="RefSeq" id="XP_056043518.1">
    <property type="nucleotide sequence ID" value="XM_056184269.1"/>
</dbReference>
<gene>
    <name evidence="2" type="ORF">POJ06DRAFT_123089</name>
</gene>
<protein>
    <submittedName>
        <fullName evidence="2">Uncharacterized protein</fullName>
    </submittedName>
</protein>
<keyword evidence="1" id="KW-1133">Transmembrane helix</keyword>
<sequence length="116" mass="13582">MIIWLTGTRCRNVELHRGRSLKLEYLNGLKSQSHKISCNYNSQLNRNRVVVRLFAVTLLRTPILSIFPWASPYTELYHSRLYAARLVARLHFYMILVVKKEKTNATQIKAKTVHGR</sequence>
<evidence type="ECO:0000256" key="1">
    <source>
        <dbReference type="SAM" id="Phobius"/>
    </source>
</evidence>
<dbReference type="Proteomes" id="UP001217417">
    <property type="component" value="Unassembled WGS sequence"/>
</dbReference>
<organism evidence="2 3">
    <name type="scientific">Lipomyces tetrasporus</name>
    <dbReference type="NCBI Taxonomy" id="54092"/>
    <lineage>
        <taxon>Eukaryota</taxon>
        <taxon>Fungi</taxon>
        <taxon>Dikarya</taxon>
        <taxon>Ascomycota</taxon>
        <taxon>Saccharomycotina</taxon>
        <taxon>Lipomycetes</taxon>
        <taxon>Lipomycetales</taxon>
        <taxon>Lipomycetaceae</taxon>
        <taxon>Lipomyces</taxon>
    </lineage>
</organism>
<keyword evidence="1" id="KW-0812">Transmembrane</keyword>
<keyword evidence="3" id="KW-1185">Reference proteome</keyword>
<evidence type="ECO:0000313" key="2">
    <source>
        <dbReference type="EMBL" id="KAJ8100068.1"/>
    </source>
</evidence>
<dbReference type="GeneID" id="80879435"/>